<feature type="transmembrane region" description="Helical" evidence="2">
    <location>
        <begin position="40"/>
        <end position="63"/>
    </location>
</feature>
<evidence type="ECO:0000313" key="4">
    <source>
        <dbReference type="EMBL" id="PON97741.1"/>
    </source>
</evidence>
<evidence type="ECO:0000313" key="5">
    <source>
        <dbReference type="Proteomes" id="UP000237000"/>
    </source>
</evidence>
<keyword evidence="2" id="KW-0472">Membrane</keyword>
<dbReference type="STRING" id="63057.A0A2P5FIW6"/>
<dbReference type="PANTHER" id="PTHR31852">
    <property type="entry name" value="LATE EMBRYOGENESIS ABUNDANT (LEA) HYDROXYPROLINE-RICH GLYCOPROTEIN FAMILY"/>
    <property type="match status" value="1"/>
</dbReference>
<dbReference type="Gene3D" id="2.60.40.1820">
    <property type="match status" value="1"/>
</dbReference>
<dbReference type="FunCoup" id="A0A2P5FIW6">
    <property type="interactions" value="6"/>
</dbReference>
<name>A0A2P5FIW6_TREOI</name>
<accession>A0A2P5FIW6</accession>
<gene>
    <name evidence="4" type="ORF">TorRG33x02_063310</name>
</gene>
<organism evidence="4 5">
    <name type="scientific">Trema orientale</name>
    <name type="common">Charcoal tree</name>
    <name type="synonym">Celtis orientalis</name>
    <dbReference type="NCBI Taxonomy" id="63057"/>
    <lineage>
        <taxon>Eukaryota</taxon>
        <taxon>Viridiplantae</taxon>
        <taxon>Streptophyta</taxon>
        <taxon>Embryophyta</taxon>
        <taxon>Tracheophyta</taxon>
        <taxon>Spermatophyta</taxon>
        <taxon>Magnoliopsida</taxon>
        <taxon>eudicotyledons</taxon>
        <taxon>Gunneridae</taxon>
        <taxon>Pentapetalae</taxon>
        <taxon>rosids</taxon>
        <taxon>fabids</taxon>
        <taxon>Rosales</taxon>
        <taxon>Cannabaceae</taxon>
        <taxon>Trema</taxon>
    </lineage>
</organism>
<dbReference type="InterPro" id="IPR004864">
    <property type="entry name" value="LEA_2"/>
</dbReference>
<evidence type="ECO:0000259" key="3">
    <source>
        <dbReference type="Pfam" id="PF03168"/>
    </source>
</evidence>
<evidence type="ECO:0000256" key="1">
    <source>
        <dbReference type="SAM" id="MobiDB-lite"/>
    </source>
</evidence>
<reference evidence="5" key="1">
    <citation type="submission" date="2016-06" db="EMBL/GenBank/DDBJ databases">
        <title>Parallel loss of symbiosis genes in relatives of nitrogen-fixing non-legume Parasponia.</title>
        <authorList>
            <person name="Van Velzen R."/>
            <person name="Holmer R."/>
            <person name="Bu F."/>
            <person name="Rutten L."/>
            <person name="Van Zeijl A."/>
            <person name="Liu W."/>
            <person name="Santuari L."/>
            <person name="Cao Q."/>
            <person name="Sharma T."/>
            <person name="Shen D."/>
            <person name="Roswanjaya Y."/>
            <person name="Wardhani T."/>
            <person name="Kalhor M.S."/>
            <person name="Jansen J."/>
            <person name="Van den Hoogen J."/>
            <person name="Gungor B."/>
            <person name="Hartog M."/>
            <person name="Hontelez J."/>
            <person name="Verver J."/>
            <person name="Yang W.-C."/>
            <person name="Schijlen E."/>
            <person name="Repin R."/>
            <person name="Schilthuizen M."/>
            <person name="Schranz E."/>
            <person name="Heidstra R."/>
            <person name="Miyata K."/>
            <person name="Fedorova E."/>
            <person name="Kohlen W."/>
            <person name="Bisseling T."/>
            <person name="Smit S."/>
            <person name="Geurts R."/>
        </authorList>
    </citation>
    <scope>NUCLEOTIDE SEQUENCE [LARGE SCALE GENOMIC DNA]</scope>
    <source>
        <strain evidence="5">cv. RG33-2</strain>
    </source>
</reference>
<dbReference type="InterPro" id="IPR055301">
    <property type="entry name" value="Lea14-like_2"/>
</dbReference>
<dbReference type="EMBL" id="JXTC01000029">
    <property type="protein sequence ID" value="PON97741.1"/>
    <property type="molecule type" value="Genomic_DNA"/>
</dbReference>
<dbReference type="AlphaFoldDB" id="A0A2P5FIW6"/>
<dbReference type="SUPFAM" id="SSF117070">
    <property type="entry name" value="LEA14-like"/>
    <property type="match status" value="1"/>
</dbReference>
<dbReference type="OrthoDB" id="1192385at2759"/>
<evidence type="ECO:0000256" key="2">
    <source>
        <dbReference type="SAM" id="Phobius"/>
    </source>
</evidence>
<protein>
    <submittedName>
        <fullName evidence="4">Late embryogenesis abundant protein</fullName>
    </submittedName>
</protein>
<dbReference type="Proteomes" id="UP000237000">
    <property type="component" value="Unassembled WGS sequence"/>
</dbReference>
<dbReference type="InParanoid" id="A0A2P5FIW6"/>
<sequence>MAEKHQQVYPLAPANGHTRSDEESAYSDAKELKRKKRIKLAIYIAIFAVFQIIVITVFGLVIMRAKTPKFRLSNIEIQTLNKANGGPSSSPSFDVTFNAQVRVKNPNFGPYKFDDSTAIFTYGNAIVGQVTIPKSKAGFKSTKKINVVVSLSSKQLPNTANLGSDLTTGTLTLSATAKMTGKVELMLIMKKKKSANMDCTIAIDVNEKKLRSLECK</sequence>
<feature type="region of interest" description="Disordered" evidence="1">
    <location>
        <begin position="1"/>
        <end position="25"/>
    </location>
</feature>
<keyword evidence="2" id="KW-0812">Transmembrane</keyword>
<feature type="domain" description="Late embryogenesis abundant protein LEA-2 subgroup" evidence="3">
    <location>
        <begin position="101"/>
        <end position="200"/>
    </location>
</feature>
<keyword evidence="5" id="KW-1185">Reference proteome</keyword>
<proteinExistence type="predicted"/>
<dbReference type="Pfam" id="PF03168">
    <property type="entry name" value="LEA_2"/>
    <property type="match status" value="1"/>
</dbReference>
<keyword evidence="2" id="KW-1133">Transmembrane helix</keyword>
<comment type="caution">
    <text evidence="4">The sequence shown here is derived from an EMBL/GenBank/DDBJ whole genome shotgun (WGS) entry which is preliminary data.</text>
</comment>